<evidence type="ECO:0000256" key="1">
    <source>
        <dbReference type="SAM" id="Phobius"/>
    </source>
</evidence>
<name>A0A0W8FGT5_9ZZZZ</name>
<keyword evidence="1" id="KW-0812">Transmembrane</keyword>
<gene>
    <name evidence="2" type="ORF">ASZ90_010305</name>
</gene>
<dbReference type="EMBL" id="LNQE01001240">
    <property type="protein sequence ID" value="KUG19969.1"/>
    <property type="molecule type" value="Genomic_DNA"/>
</dbReference>
<reference evidence="2" key="1">
    <citation type="journal article" date="2015" name="Proc. Natl. Acad. Sci. U.S.A.">
        <title>Networks of energetic and metabolic interactions define dynamics in microbial communities.</title>
        <authorList>
            <person name="Embree M."/>
            <person name="Liu J.K."/>
            <person name="Al-Bassam M.M."/>
            <person name="Zengler K."/>
        </authorList>
    </citation>
    <scope>NUCLEOTIDE SEQUENCE</scope>
</reference>
<comment type="caution">
    <text evidence="2">The sequence shown here is derived from an EMBL/GenBank/DDBJ whole genome shotgun (WGS) entry which is preliminary data.</text>
</comment>
<accession>A0A0W8FGT5</accession>
<feature type="transmembrane region" description="Helical" evidence="1">
    <location>
        <begin position="7"/>
        <end position="30"/>
    </location>
</feature>
<protein>
    <submittedName>
        <fullName evidence="2">Uncharacterized protein</fullName>
    </submittedName>
</protein>
<dbReference type="AlphaFoldDB" id="A0A0W8FGT5"/>
<evidence type="ECO:0000313" key="2">
    <source>
        <dbReference type="EMBL" id="KUG19969.1"/>
    </source>
</evidence>
<keyword evidence="1" id="KW-0472">Membrane</keyword>
<keyword evidence="1" id="KW-1133">Transmembrane helix</keyword>
<sequence length="267" mass="29805">MKRSTKAILIIILAVVGIVAAISFIDAYFYTQSAHVTRDYRVVVTTNSTLENVTLMLPLPSHHGRSEIGEAILAGEAYGIPAGWNCTLAEVDGGVMLRIVAEEIVPVYRNRIMPIPIEPGEEPAETPTFVYATAYSEETPELQSIRFGVSIMDREQEINTRYPLGNESVLSPKRNMTRAEEHPTPGPEGRESTASYYLFECPVYAEYGTDPDTTVAIEIEYGGWNQWWVLGWSGNWFVERCRITLTGPEPGWQYASGSLRAGMGRYR</sequence>
<proteinExistence type="predicted"/>
<organism evidence="2">
    <name type="scientific">hydrocarbon metagenome</name>
    <dbReference type="NCBI Taxonomy" id="938273"/>
    <lineage>
        <taxon>unclassified sequences</taxon>
        <taxon>metagenomes</taxon>
        <taxon>ecological metagenomes</taxon>
    </lineage>
</organism>